<comment type="caution">
    <text evidence="1">The sequence shown here is derived from an EMBL/GenBank/DDBJ whole genome shotgun (WGS) entry which is preliminary data.</text>
</comment>
<organism evidence="1">
    <name type="scientific">marine sediment metagenome</name>
    <dbReference type="NCBI Taxonomy" id="412755"/>
    <lineage>
        <taxon>unclassified sequences</taxon>
        <taxon>metagenomes</taxon>
        <taxon>ecological metagenomes</taxon>
    </lineage>
</organism>
<protein>
    <submittedName>
        <fullName evidence="1">Uncharacterized protein</fullName>
    </submittedName>
</protein>
<reference evidence="1" key="1">
    <citation type="journal article" date="2014" name="Front. Microbiol.">
        <title>High frequency of phylogenetically diverse reductive dehalogenase-homologous genes in deep subseafloor sedimentary metagenomes.</title>
        <authorList>
            <person name="Kawai M."/>
            <person name="Futagami T."/>
            <person name="Toyoda A."/>
            <person name="Takaki Y."/>
            <person name="Nishi S."/>
            <person name="Hori S."/>
            <person name="Arai W."/>
            <person name="Tsubouchi T."/>
            <person name="Morono Y."/>
            <person name="Uchiyama I."/>
            <person name="Ito T."/>
            <person name="Fujiyama A."/>
            <person name="Inagaki F."/>
            <person name="Takami H."/>
        </authorList>
    </citation>
    <scope>NUCLEOTIDE SEQUENCE</scope>
    <source>
        <strain evidence="1">Expedition CK06-06</strain>
    </source>
</reference>
<proteinExistence type="predicted"/>
<dbReference type="EMBL" id="BARW01009769">
    <property type="protein sequence ID" value="GAI84358.1"/>
    <property type="molecule type" value="Genomic_DNA"/>
</dbReference>
<gene>
    <name evidence="1" type="ORF">S12H4_19518</name>
</gene>
<evidence type="ECO:0000313" key="1">
    <source>
        <dbReference type="EMBL" id="GAI84358.1"/>
    </source>
</evidence>
<accession>X1RUL1</accession>
<name>X1RUL1_9ZZZZ</name>
<sequence length="60" mass="7388">MPVLKLEKDDENREIEFELHYLKSLTTKERFLIMQNKSDEMKKMLRKRGYRKSAEIIKRT</sequence>
<dbReference type="AlphaFoldDB" id="X1RUL1"/>